<evidence type="ECO:0000259" key="5">
    <source>
        <dbReference type="PROSITE" id="PS50893"/>
    </source>
</evidence>
<evidence type="ECO:0000313" key="9">
    <source>
        <dbReference type="Proteomes" id="UP001341297"/>
    </source>
</evidence>
<dbReference type="InterPro" id="IPR027417">
    <property type="entry name" value="P-loop_NTPase"/>
</dbReference>
<proteinExistence type="predicted"/>
<dbReference type="InterPro" id="IPR003593">
    <property type="entry name" value="AAA+_ATPase"/>
</dbReference>
<sequence>MLDVRNLSGGYGRKAVVKRVDFSVAKGEFFGILGPNGSGKTTLLHLINGTLKPSAGSVHLAGKPLESYPPKAQARMMASLPQKTDQAFSFTVKETVLFGRYPYQKGLFRQSDERDQQIADQMMKETGVLRFAGQSIHELSGGEQQRVYLAQSLAQEPELLLLDEPTNFLDLSYQKQLLDLIKSLTVEKGLTVIGIFHDLNLASLYCDRLLMMKNGEIKALDVPERVIREQTVNDVYETAVSHLIHPHRPNPQIAIEPQRAGKTKRAVPFSELFELSSDGFFLQTDQPLRTVSSSLVGAGIGWKRTFISRHVPKEEQPDQSPAELERFLAGKGISPHACCAAVTSAKPENTVFRTFSEGGVSLFAVAAASSDRPEDVSVWVMVNGRLTEKAFIQALLTASEAKAEACLAERADGAETLGNDLQEEAVLIAADGSGLEFDSALKASPLGALISRSVYECTGEAIRKGNER</sequence>
<dbReference type="InterPro" id="IPR003439">
    <property type="entry name" value="ABC_transporter-like_ATP-bd"/>
</dbReference>
<organism evidence="6 8">
    <name type="scientific">Bacillus glycinifermentans</name>
    <dbReference type="NCBI Taxonomy" id="1664069"/>
    <lineage>
        <taxon>Bacteria</taxon>
        <taxon>Bacillati</taxon>
        <taxon>Bacillota</taxon>
        <taxon>Bacilli</taxon>
        <taxon>Bacillales</taxon>
        <taxon>Bacillaceae</taxon>
        <taxon>Bacillus</taxon>
    </lineage>
</organism>
<dbReference type="OrthoDB" id="9787851at2"/>
<dbReference type="EMBL" id="JARRTL010000011">
    <property type="protein sequence ID" value="MEC0485873.1"/>
    <property type="molecule type" value="Genomic_DNA"/>
</dbReference>
<dbReference type="Pfam" id="PF00005">
    <property type="entry name" value="ABC_tran"/>
    <property type="match status" value="1"/>
</dbReference>
<evidence type="ECO:0000256" key="1">
    <source>
        <dbReference type="ARBA" id="ARBA00022448"/>
    </source>
</evidence>
<keyword evidence="3 7" id="KW-0067">ATP-binding</keyword>
<keyword evidence="9" id="KW-1185">Reference proteome</keyword>
<dbReference type="SMART" id="SM00382">
    <property type="entry name" value="AAA"/>
    <property type="match status" value="1"/>
</dbReference>
<gene>
    <name evidence="6" type="ORF">AB447_203385</name>
    <name evidence="7" type="ORF">P8828_13695</name>
</gene>
<evidence type="ECO:0000256" key="2">
    <source>
        <dbReference type="ARBA" id="ARBA00022741"/>
    </source>
</evidence>
<dbReference type="Gene3D" id="3.40.50.300">
    <property type="entry name" value="P-loop containing nucleotide triphosphate hydrolases"/>
    <property type="match status" value="1"/>
</dbReference>
<evidence type="ECO:0000256" key="4">
    <source>
        <dbReference type="ARBA" id="ARBA00022967"/>
    </source>
</evidence>
<dbReference type="SUPFAM" id="SSF52540">
    <property type="entry name" value="P-loop containing nucleoside triphosphate hydrolases"/>
    <property type="match status" value="1"/>
</dbReference>
<dbReference type="PANTHER" id="PTHR42794">
    <property type="entry name" value="HEMIN IMPORT ATP-BINDING PROTEIN HMUV"/>
    <property type="match status" value="1"/>
</dbReference>
<dbReference type="InterPro" id="IPR002808">
    <property type="entry name" value="AdoCbi_amidolase"/>
</dbReference>
<reference evidence="7 9" key="3">
    <citation type="submission" date="2023-03" db="EMBL/GenBank/DDBJ databases">
        <title>Agriculturally important microbes genome sequencing.</title>
        <authorList>
            <person name="Dunlap C."/>
        </authorList>
    </citation>
    <scope>NUCLEOTIDE SEQUENCE [LARGE SCALE GENOMIC DNA]</scope>
    <source>
        <strain evidence="7 9">CBP-3203</strain>
    </source>
</reference>
<dbReference type="RefSeq" id="WP_048406927.1">
    <property type="nucleotide sequence ID" value="NZ_CP023481.1"/>
</dbReference>
<dbReference type="CDD" id="cd03214">
    <property type="entry name" value="ABC_Iron-Siderophores_B12_Hemin"/>
    <property type="match status" value="1"/>
</dbReference>
<dbReference type="PATRIC" id="fig|1664069.3.peg.4938"/>
<dbReference type="Proteomes" id="UP000036168">
    <property type="component" value="Unassembled WGS sequence"/>
</dbReference>
<evidence type="ECO:0000313" key="7">
    <source>
        <dbReference type="EMBL" id="MEC0485873.1"/>
    </source>
</evidence>
<dbReference type="PROSITE" id="PS50893">
    <property type="entry name" value="ABC_TRANSPORTER_2"/>
    <property type="match status" value="1"/>
</dbReference>
<dbReference type="AlphaFoldDB" id="A0A0J6EFS7"/>
<dbReference type="GO" id="GO:0005524">
    <property type="term" value="F:ATP binding"/>
    <property type="evidence" value="ECO:0007669"/>
    <property type="project" value="UniProtKB-KW"/>
</dbReference>
<reference evidence="6" key="2">
    <citation type="submission" date="2015-10" db="EMBL/GenBank/DDBJ databases">
        <authorList>
            <person name="Gilbert D.G."/>
        </authorList>
    </citation>
    <scope>NUCLEOTIDE SEQUENCE</scope>
    <source>
        <strain evidence="6">GO-13</strain>
    </source>
</reference>
<dbReference type="Proteomes" id="UP001341297">
    <property type="component" value="Unassembled WGS sequence"/>
</dbReference>
<evidence type="ECO:0000256" key="3">
    <source>
        <dbReference type="ARBA" id="ARBA00022840"/>
    </source>
</evidence>
<dbReference type="GO" id="GO:0016887">
    <property type="term" value="F:ATP hydrolysis activity"/>
    <property type="evidence" value="ECO:0007669"/>
    <property type="project" value="InterPro"/>
</dbReference>
<keyword evidence="4" id="KW-1278">Translocase</keyword>
<protein>
    <submittedName>
        <fullName evidence="7">ATP-binding cassette domain-containing protein</fullName>
    </submittedName>
</protein>
<evidence type="ECO:0000313" key="6">
    <source>
        <dbReference type="EMBL" id="KRT94342.1"/>
    </source>
</evidence>
<evidence type="ECO:0000313" key="8">
    <source>
        <dbReference type="Proteomes" id="UP000036168"/>
    </source>
</evidence>
<dbReference type="FunFam" id="3.40.50.300:FF:000134">
    <property type="entry name" value="Iron-enterobactin ABC transporter ATP-binding protein"/>
    <property type="match status" value="1"/>
</dbReference>
<dbReference type="STRING" id="1664069.BGLY_3895"/>
<name>A0A0J6EFS7_9BACI</name>
<feature type="domain" description="ABC transporter" evidence="5">
    <location>
        <begin position="2"/>
        <end position="239"/>
    </location>
</feature>
<dbReference type="EMBL" id="LECW02000012">
    <property type="protein sequence ID" value="KRT94342.1"/>
    <property type="molecule type" value="Genomic_DNA"/>
</dbReference>
<reference evidence="6 8" key="1">
    <citation type="journal article" date="2015" name="Int. J. Syst. Evol. Microbiol.">
        <title>Bacillus glycinifermentans sp. nov., isolated from fermented soybean paste.</title>
        <authorList>
            <person name="Kim S.J."/>
            <person name="Dunlap C.A."/>
            <person name="Kwon S.W."/>
            <person name="Rooney A.P."/>
        </authorList>
    </citation>
    <scope>NUCLEOTIDE SEQUENCE [LARGE SCALE GENOMIC DNA]</scope>
    <source>
        <strain evidence="6 8">GO-13</strain>
    </source>
</reference>
<accession>A0A0J6EFS7</accession>
<dbReference type="PANTHER" id="PTHR42794:SF1">
    <property type="entry name" value="HEMIN IMPORT ATP-BINDING PROTEIN HMUV"/>
    <property type="match status" value="1"/>
</dbReference>
<dbReference type="Pfam" id="PF01955">
    <property type="entry name" value="CbiZ"/>
    <property type="match status" value="1"/>
</dbReference>
<comment type="caution">
    <text evidence="6">The sequence shown here is derived from an EMBL/GenBank/DDBJ whole genome shotgun (WGS) entry which is preliminary data.</text>
</comment>
<keyword evidence="1" id="KW-0813">Transport</keyword>
<keyword evidence="2" id="KW-0547">Nucleotide-binding</keyword>